<name>A0A162IMV9_9EURO</name>
<dbReference type="AlphaFoldDB" id="A0A162IMV9"/>
<feature type="domain" description="Phosphoribulokinase/uridine kinase" evidence="1">
    <location>
        <begin position="19"/>
        <end position="94"/>
    </location>
</feature>
<proteinExistence type="predicted"/>
<dbReference type="EMBL" id="AZGZ01000003">
    <property type="protein sequence ID" value="KZZ96332.1"/>
    <property type="molecule type" value="Genomic_DNA"/>
</dbReference>
<dbReference type="Pfam" id="PF00485">
    <property type="entry name" value="PRK"/>
    <property type="match status" value="1"/>
</dbReference>
<evidence type="ECO:0000259" key="1">
    <source>
        <dbReference type="Pfam" id="PF00485"/>
    </source>
</evidence>
<evidence type="ECO:0000313" key="3">
    <source>
        <dbReference type="Proteomes" id="UP000242877"/>
    </source>
</evidence>
<keyword evidence="3" id="KW-1185">Reference proteome</keyword>
<evidence type="ECO:0000313" key="2">
    <source>
        <dbReference type="EMBL" id="KZZ96332.1"/>
    </source>
</evidence>
<dbReference type="GO" id="GO:0005524">
    <property type="term" value="F:ATP binding"/>
    <property type="evidence" value="ECO:0007669"/>
    <property type="project" value="InterPro"/>
</dbReference>
<dbReference type="PRINTS" id="PR00988">
    <property type="entry name" value="URIDINKINASE"/>
</dbReference>
<protein>
    <submittedName>
        <fullName evidence="2">Uridine-cytidine kinase-like 1</fullName>
    </submittedName>
</protein>
<dbReference type="PANTHER" id="PTHR10285">
    <property type="entry name" value="URIDINE KINASE"/>
    <property type="match status" value="1"/>
</dbReference>
<comment type="caution">
    <text evidence="2">The sequence shown here is derived from an EMBL/GenBank/DDBJ whole genome shotgun (WGS) entry which is preliminary data.</text>
</comment>
<dbReference type="GO" id="GO:0016301">
    <property type="term" value="F:kinase activity"/>
    <property type="evidence" value="ECO:0007669"/>
    <property type="project" value="UniProtKB-KW"/>
</dbReference>
<reference evidence="2 3" key="1">
    <citation type="journal article" date="2016" name="Genome Biol. Evol.">
        <title>Divergent and convergent evolution of fungal pathogenicity.</title>
        <authorList>
            <person name="Shang Y."/>
            <person name="Xiao G."/>
            <person name="Zheng P."/>
            <person name="Cen K."/>
            <person name="Zhan S."/>
            <person name="Wang C."/>
        </authorList>
    </citation>
    <scope>NUCLEOTIDE SEQUENCE [LARGE SCALE GENOMIC DNA]</scope>
    <source>
        <strain evidence="2 3">ARSEF 7405</strain>
    </source>
</reference>
<dbReference type="SUPFAM" id="SSF52540">
    <property type="entry name" value="P-loop containing nucleoside triphosphate hydrolases"/>
    <property type="match status" value="1"/>
</dbReference>
<keyword evidence="2" id="KW-0808">Transferase</keyword>
<organism evidence="2 3">
    <name type="scientific">Ascosphaera apis ARSEF 7405</name>
    <dbReference type="NCBI Taxonomy" id="392613"/>
    <lineage>
        <taxon>Eukaryota</taxon>
        <taxon>Fungi</taxon>
        <taxon>Dikarya</taxon>
        <taxon>Ascomycota</taxon>
        <taxon>Pezizomycotina</taxon>
        <taxon>Eurotiomycetes</taxon>
        <taxon>Eurotiomycetidae</taxon>
        <taxon>Onygenales</taxon>
        <taxon>Ascosphaeraceae</taxon>
        <taxon>Ascosphaera</taxon>
    </lineage>
</organism>
<dbReference type="InterPro" id="IPR027417">
    <property type="entry name" value="P-loop_NTPase"/>
</dbReference>
<dbReference type="Proteomes" id="UP000242877">
    <property type="component" value="Unassembled WGS sequence"/>
</dbReference>
<dbReference type="VEuPathDB" id="FungiDB:AAP_01105"/>
<dbReference type="Gene3D" id="3.40.50.300">
    <property type="entry name" value="P-loop containing nucleotide triphosphate hydrolases"/>
    <property type="match status" value="1"/>
</dbReference>
<dbReference type="PROSITE" id="PS51257">
    <property type="entry name" value="PROKAR_LIPOPROTEIN"/>
    <property type="match status" value="1"/>
</dbReference>
<dbReference type="OrthoDB" id="738517at2759"/>
<keyword evidence="2" id="KW-0418">Kinase</keyword>
<accession>A0A162IMV9</accession>
<gene>
    <name evidence="2" type="ORF">AAP_01105</name>
</gene>
<sequence length="94" mass="10356">MTDLTTKAHYSPPWANTSIIGIAGCSGSGKTSVAMKIIQSLNIPWVAMLVMDSYYRPLNEEETAAAYRAEFDFDHPDALDMDLLTKTLTDLKQG</sequence>
<dbReference type="InterPro" id="IPR006083">
    <property type="entry name" value="PRK/URK"/>
</dbReference>